<dbReference type="EMBL" id="SOHQ01000044">
    <property type="protein sequence ID" value="TFD75308.1"/>
    <property type="molecule type" value="Genomic_DNA"/>
</dbReference>
<feature type="transmembrane region" description="Helical" evidence="1">
    <location>
        <begin position="301"/>
        <end position="321"/>
    </location>
</feature>
<keyword evidence="1" id="KW-0472">Membrane</keyword>
<accession>A0A4Y8KJP4</accession>
<protein>
    <recommendedName>
        <fullName evidence="5">Peptidase</fullName>
    </recommendedName>
</protein>
<keyword evidence="4" id="KW-1185">Reference proteome</keyword>
<feature type="chain" id="PRO_5021304120" description="Peptidase" evidence="2">
    <location>
        <begin position="16"/>
        <end position="336"/>
    </location>
</feature>
<organism evidence="3 4">
    <name type="scientific">Cryobacterium psychrophilum</name>
    <dbReference type="NCBI Taxonomy" id="41988"/>
    <lineage>
        <taxon>Bacteria</taxon>
        <taxon>Bacillati</taxon>
        <taxon>Actinomycetota</taxon>
        <taxon>Actinomycetes</taxon>
        <taxon>Micrococcales</taxon>
        <taxon>Microbacteriaceae</taxon>
        <taxon>Cryobacterium</taxon>
    </lineage>
</organism>
<feature type="signal peptide" evidence="2">
    <location>
        <begin position="1"/>
        <end position="15"/>
    </location>
</feature>
<keyword evidence="1" id="KW-1133">Transmembrane helix</keyword>
<comment type="caution">
    <text evidence="3">The sequence shown here is derived from an EMBL/GenBank/DDBJ whole genome shotgun (WGS) entry which is preliminary data.</text>
</comment>
<reference evidence="3 4" key="1">
    <citation type="submission" date="2019-03" db="EMBL/GenBank/DDBJ databases">
        <title>Genomics of glacier-inhabiting Cryobacterium strains.</title>
        <authorList>
            <person name="Liu Q."/>
            <person name="Xin Y.-H."/>
        </authorList>
    </citation>
    <scope>NUCLEOTIDE SEQUENCE [LARGE SCALE GENOMIC DNA]</scope>
    <source>
        <strain evidence="3 4">CGMCC 1.4292</strain>
    </source>
</reference>
<sequence>MMFVVLLIAPTPALALSAVDMNTQESAPPQASGIGIRLVDIPTATQNDPRARSYIIDRLSPGMTIERRVEVQNNTDSSQLVRVYVGAAGIQGGSFVGEDGAAENELTSWSSVAQPQLQMAAGESTDVRITIDVPPDAAENELYAAVWAEVRSPVNAETNIVSASRVGIRIYLSVGPGNGAPANFEIMSLTAKRNQSGNPAVVASVSNTGGRALDISGTLSLTKGPSGLSAGPFSSDAVVTVAPGGSVELGVTLDPGLPDGPWQAELDLKSGLVSHTATAEITFPDTGESEPVRTEEGPDPLLIAGGAGAIVVIAVALGIWLRRRRMSLVAQNTSHQ</sequence>
<evidence type="ECO:0008006" key="5">
    <source>
        <dbReference type="Google" id="ProtNLM"/>
    </source>
</evidence>
<dbReference type="OrthoDB" id="3212949at2"/>
<dbReference type="Proteomes" id="UP000298218">
    <property type="component" value="Unassembled WGS sequence"/>
</dbReference>
<dbReference type="RefSeq" id="WP_134175651.1">
    <property type="nucleotide sequence ID" value="NZ_SODI01000002.1"/>
</dbReference>
<evidence type="ECO:0000313" key="4">
    <source>
        <dbReference type="Proteomes" id="UP000298218"/>
    </source>
</evidence>
<name>A0A4Y8KJP4_9MICO</name>
<gene>
    <name evidence="3" type="ORF">E3T53_16005</name>
</gene>
<evidence type="ECO:0000256" key="2">
    <source>
        <dbReference type="SAM" id="SignalP"/>
    </source>
</evidence>
<proteinExistence type="predicted"/>
<dbReference type="AlphaFoldDB" id="A0A4Y8KJP4"/>
<evidence type="ECO:0000256" key="1">
    <source>
        <dbReference type="SAM" id="Phobius"/>
    </source>
</evidence>
<evidence type="ECO:0000313" key="3">
    <source>
        <dbReference type="EMBL" id="TFD75308.1"/>
    </source>
</evidence>
<keyword evidence="1" id="KW-0812">Transmembrane</keyword>
<keyword evidence="2" id="KW-0732">Signal</keyword>